<dbReference type="PANTHER" id="PTHR30055">
    <property type="entry name" value="HTH-TYPE TRANSCRIPTIONAL REGULATOR RUTR"/>
    <property type="match status" value="1"/>
</dbReference>
<dbReference type="PANTHER" id="PTHR30055:SF226">
    <property type="entry name" value="HTH-TYPE TRANSCRIPTIONAL REGULATOR PKSA"/>
    <property type="match status" value="1"/>
</dbReference>
<dbReference type="EMBL" id="UOEF01000379">
    <property type="protein sequence ID" value="VAW03684.1"/>
    <property type="molecule type" value="Genomic_DNA"/>
</dbReference>
<evidence type="ECO:0000259" key="2">
    <source>
        <dbReference type="PROSITE" id="PS50977"/>
    </source>
</evidence>
<dbReference type="InterPro" id="IPR023772">
    <property type="entry name" value="DNA-bd_HTH_TetR-type_CS"/>
</dbReference>
<accession>A0A3B0T4C0</accession>
<dbReference type="InterPro" id="IPR050109">
    <property type="entry name" value="HTH-type_TetR-like_transc_reg"/>
</dbReference>
<sequence length="207" mass="23647">MTPREKQALRSKDALCGATIRCLDKYGYAKTSTSRITQEAGASRGALTHHFPTKEDLIVETTNRILRPVANLPKEPVPSEGQSSKEYELSMIKTELRRVWEQVANTAEARALLEILVAFRTDTKLRERIKPDLVRWNARMQQSILSGYASADGDDERLDRIWQIVRVFYRGLITQNAFVEDPGSLDEIMEEFVNMLAPMMQLRQSCE</sequence>
<dbReference type="PROSITE" id="PS50977">
    <property type="entry name" value="HTH_TETR_2"/>
    <property type="match status" value="1"/>
</dbReference>
<protein>
    <submittedName>
        <fullName evidence="3">Transcriptional regulator, AcrR family</fullName>
    </submittedName>
</protein>
<dbReference type="GO" id="GO:0003700">
    <property type="term" value="F:DNA-binding transcription factor activity"/>
    <property type="evidence" value="ECO:0007669"/>
    <property type="project" value="TreeGrafter"/>
</dbReference>
<gene>
    <name evidence="3" type="ORF">MNBD_ALPHA04-2177</name>
</gene>
<proteinExistence type="predicted"/>
<feature type="domain" description="HTH tetR-type" evidence="2">
    <location>
        <begin position="9"/>
        <end position="69"/>
    </location>
</feature>
<dbReference type="InterPro" id="IPR009057">
    <property type="entry name" value="Homeodomain-like_sf"/>
</dbReference>
<dbReference type="GO" id="GO:0000976">
    <property type="term" value="F:transcription cis-regulatory region binding"/>
    <property type="evidence" value="ECO:0007669"/>
    <property type="project" value="TreeGrafter"/>
</dbReference>
<organism evidence="3">
    <name type="scientific">hydrothermal vent metagenome</name>
    <dbReference type="NCBI Taxonomy" id="652676"/>
    <lineage>
        <taxon>unclassified sequences</taxon>
        <taxon>metagenomes</taxon>
        <taxon>ecological metagenomes</taxon>
    </lineage>
</organism>
<dbReference type="PROSITE" id="PS01081">
    <property type="entry name" value="HTH_TETR_1"/>
    <property type="match status" value="1"/>
</dbReference>
<keyword evidence="1" id="KW-0238">DNA-binding</keyword>
<dbReference type="PRINTS" id="PR00455">
    <property type="entry name" value="HTHTETR"/>
</dbReference>
<dbReference type="InterPro" id="IPR001647">
    <property type="entry name" value="HTH_TetR"/>
</dbReference>
<dbReference type="AlphaFoldDB" id="A0A3B0T4C0"/>
<dbReference type="Gene3D" id="1.10.357.10">
    <property type="entry name" value="Tetracycline Repressor, domain 2"/>
    <property type="match status" value="1"/>
</dbReference>
<reference evidence="3" key="1">
    <citation type="submission" date="2018-06" db="EMBL/GenBank/DDBJ databases">
        <authorList>
            <person name="Zhirakovskaya E."/>
        </authorList>
    </citation>
    <scope>NUCLEOTIDE SEQUENCE</scope>
</reference>
<dbReference type="Pfam" id="PF00440">
    <property type="entry name" value="TetR_N"/>
    <property type="match status" value="1"/>
</dbReference>
<evidence type="ECO:0000256" key="1">
    <source>
        <dbReference type="ARBA" id="ARBA00023125"/>
    </source>
</evidence>
<dbReference type="SUPFAM" id="SSF46689">
    <property type="entry name" value="Homeodomain-like"/>
    <property type="match status" value="1"/>
</dbReference>
<name>A0A3B0T4C0_9ZZZZ</name>
<evidence type="ECO:0000313" key="3">
    <source>
        <dbReference type="EMBL" id="VAW03684.1"/>
    </source>
</evidence>